<name>A0A6C0BJC1_9ZZZZ</name>
<dbReference type="InterPro" id="IPR029063">
    <property type="entry name" value="SAM-dependent_MTases_sf"/>
</dbReference>
<reference evidence="1" key="1">
    <citation type="journal article" date="2020" name="Nature">
        <title>Giant virus diversity and host interactions through global metagenomics.</title>
        <authorList>
            <person name="Schulz F."/>
            <person name="Roux S."/>
            <person name="Paez-Espino D."/>
            <person name="Jungbluth S."/>
            <person name="Walsh D.A."/>
            <person name="Denef V.J."/>
            <person name="McMahon K.D."/>
            <person name="Konstantinidis K.T."/>
            <person name="Eloe-Fadrosh E.A."/>
            <person name="Kyrpides N.C."/>
            <person name="Woyke T."/>
        </authorList>
    </citation>
    <scope>NUCLEOTIDE SEQUENCE</scope>
    <source>
        <strain evidence="1">GVMAG-M-3300014204-73</strain>
    </source>
</reference>
<dbReference type="SUPFAM" id="SSF53335">
    <property type="entry name" value="S-adenosyl-L-methionine-dependent methyltransferases"/>
    <property type="match status" value="1"/>
</dbReference>
<dbReference type="EMBL" id="MN739179">
    <property type="protein sequence ID" value="QHS92467.1"/>
    <property type="molecule type" value="Genomic_DNA"/>
</dbReference>
<protein>
    <recommendedName>
        <fullName evidence="2">DNA methylase N-4/N-6 domain-containing protein</fullName>
    </recommendedName>
</protein>
<organism evidence="1">
    <name type="scientific">viral metagenome</name>
    <dbReference type="NCBI Taxonomy" id="1070528"/>
    <lineage>
        <taxon>unclassified sequences</taxon>
        <taxon>metagenomes</taxon>
        <taxon>organismal metagenomes</taxon>
    </lineage>
</organism>
<proteinExistence type="predicted"/>
<sequence length="462" mass="54994">MFLTLADYLALFPSIKLSKNEFQQRFVITYADHPTLQDLFAFRSVIKNPEDPRYQQRDQIVDYFYDVIITNRHQYLTDFYRSYFELPDVYQLKWDGVDILTPAPGPGPIVTDSFNSVWLNYLSEPEQYQDQMLMQLTTLIKGERPLNGLSLQKNDLSRKVIRNLNYLDILHRTRVTNTCKSRTSFWQTLINVYNQLQLEDRFFAPSSIGLFLRPKSSGGINYNNFFYLFQQYQPKASILNPYTMNWVLKHVFSGTRLFTPVLSWASYLCAFMHSDWEEYVGVDVMSSVCQRCQFLFDHYQQELKPRLRSQGNHKEVARLDRKSLQLYCQPSESLLYDTKFLNQYQNYFDAILICPPYFDMEIYPEGDQSINCYPNYQDWLSNYWEDTVALCYLVLKPQHRFGMIVNNYVSLKKEEYPLIADLNLIALKYFKLVNVFQLLNRVSPLRMNKKNRTEMLFIYEKL</sequence>
<evidence type="ECO:0008006" key="2">
    <source>
        <dbReference type="Google" id="ProtNLM"/>
    </source>
</evidence>
<dbReference type="AlphaFoldDB" id="A0A6C0BJC1"/>
<accession>A0A6C0BJC1</accession>
<evidence type="ECO:0000313" key="1">
    <source>
        <dbReference type="EMBL" id="QHS92467.1"/>
    </source>
</evidence>